<accession>A0ABU8XH42</accession>
<sequence length="220" mass="23082">MRQPSSLRRARGATLIFALLTLVVLGLATLALVRSVDTSALMLGNATFKQDATVSSDQAVRAAFVWLKNQTATTLGADVTGQGYYASTRDLDPTKPVDTTGQQYPSNALRQLIDWDGDTCGYVSTNKSTCALVSKDAGSTPNSNSKLRYVIFRLCGLTDAAAAASGIANNCATPSGTAGGGHEAGERGPKLIAGGAYYRVVVRVRGSRNSVSFIETIVQL</sequence>
<evidence type="ECO:0008006" key="3">
    <source>
        <dbReference type="Google" id="ProtNLM"/>
    </source>
</evidence>
<dbReference type="RefSeq" id="WP_340338416.1">
    <property type="nucleotide sequence ID" value="NZ_JBBKZS010000016.1"/>
</dbReference>
<name>A0ABU8XH42_9BURK</name>
<organism evidence="1 2">
    <name type="scientific">Variovorax robiniae</name>
    <dbReference type="NCBI Taxonomy" id="1836199"/>
    <lineage>
        <taxon>Bacteria</taxon>
        <taxon>Pseudomonadati</taxon>
        <taxon>Pseudomonadota</taxon>
        <taxon>Betaproteobacteria</taxon>
        <taxon>Burkholderiales</taxon>
        <taxon>Comamonadaceae</taxon>
        <taxon>Variovorax</taxon>
    </lineage>
</organism>
<evidence type="ECO:0000313" key="1">
    <source>
        <dbReference type="EMBL" id="MEJ8858353.1"/>
    </source>
</evidence>
<proteinExistence type="predicted"/>
<dbReference type="EMBL" id="JBBKZS010000016">
    <property type="protein sequence ID" value="MEJ8858353.1"/>
    <property type="molecule type" value="Genomic_DNA"/>
</dbReference>
<protein>
    <recommendedName>
        <fullName evidence="3">Pilus assembly protein PilX</fullName>
    </recommendedName>
</protein>
<evidence type="ECO:0000313" key="2">
    <source>
        <dbReference type="Proteomes" id="UP001367030"/>
    </source>
</evidence>
<keyword evidence="2" id="KW-1185">Reference proteome</keyword>
<dbReference type="Proteomes" id="UP001367030">
    <property type="component" value="Unassembled WGS sequence"/>
</dbReference>
<reference evidence="1 2" key="1">
    <citation type="submission" date="2024-03" db="EMBL/GenBank/DDBJ databases">
        <title>Novel species of the genus Variovorax.</title>
        <authorList>
            <person name="Liu Q."/>
            <person name="Xin Y.-H."/>
        </authorList>
    </citation>
    <scope>NUCLEOTIDE SEQUENCE [LARGE SCALE GENOMIC DNA]</scope>
    <source>
        <strain evidence="1 2">KACC 18901</strain>
    </source>
</reference>
<gene>
    <name evidence="1" type="ORF">WKW79_27550</name>
</gene>
<comment type="caution">
    <text evidence="1">The sequence shown here is derived from an EMBL/GenBank/DDBJ whole genome shotgun (WGS) entry which is preliminary data.</text>
</comment>